<keyword evidence="2" id="KW-0694">RNA-binding</keyword>
<keyword evidence="1 4" id="KW-0413">Isomerase</keyword>
<dbReference type="Gene3D" id="3.30.70.580">
    <property type="entry name" value="Pseudouridine synthase I, catalytic domain, N-terminal subdomain"/>
    <property type="match status" value="1"/>
</dbReference>
<evidence type="ECO:0000256" key="2">
    <source>
        <dbReference type="PROSITE-ProRule" id="PRU00182"/>
    </source>
</evidence>
<dbReference type="EMBL" id="JATAAI010000041">
    <property type="protein sequence ID" value="KAK1734199.1"/>
    <property type="molecule type" value="Genomic_DNA"/>
</dbReference>
<dbReference type="PROSITE" id="PS50889">
    <property type="entry name" value="S4"/>
    <property type="match status" value="1"/>
</dbReference>
<comment type="caution">
    <text evidence="4">The sequence shown here is derived from an EMBL/GenBank/DDBJ whole genome shotgun (WGS) entry which is preliminary data.</text>
</comment>
<proteinExistence type="predicted"/>
<dbReference type="InterPro" id="IPR050343">
    <property type="entry name" value="RsuA_PseudoU_synthase"/>
</dbReference>
<feature type="domain" description="Pseudouridine synthase RsuA/RluA-like" evidence="3">
    <location>
        <begin position="90"/>
        <end position="296"/>
    </location>
</feature>
<dbReference type="GO" id="GO:0001522">
    <property type="term" value="P:pseudouridine synthesis"/>
    <property type="evidence" value="ECO:0007669"/>
    <property type="project" value="InterPro"/>
</dbReference>
<keyword evidence="5" id="KW-1185">Reference proteome</keyword>
<evidence type="ECO:0000256" key="1">
    <source>
        <dbReference type="ARBA" id="ARBA00023235"/>
    </source>
</evidence>
<organism evidence="4 5">
    <name type="scientific">Skeletonema marinoi</name>
    <dbReference type="NCBI Taxonomy" id="267567"/>
    <lineage>
        <taxon>Eukaryota</taxon>
        <taxon>Sar</taxon>
        <taxon>Stramenopiles</taxon>
        <taxon>Ochrophyta</taxon>
        <taxon>Bacillariophyta</taxon>
        <taxon>Coscinodiscophyceae</taxon>
        <taxon>Thalassiosirophycidae</taxon>
        <taxon>Thalassiosirales</taxon>
        <taxon>Skeletonemataceae</taxon>
        <taxon>Skeletonema</taxon>
        <taxon>Skeletonema marinoi-dohrnii complex</taxon>
    </lineage>
</organism>
<evidence type="ECO:0000313" key="5">
    <source>
        <dbReference type="Proteomes" id="UP001224775"/>
    </source>
</evidence>
<dbReference type="Gene3D" id="3.30.70.1560">
    <property type="entry name" value="Alpha-L RNA-binding motif"/>
    <property type="match status" value="1"/>
</dbReference>
<dbReference type="InterPro" id="IPR006145">
    <property type="entry name" value="PsdUridine_synth_RsuA/RluA"/>
</dbReference>
<dbReference type="InterPro" id="IPR020103">
    <property type="entry name" value="PsdUridine_synth_cat_dom_sf"/>
</dbReference>
<accession>A0AAD8XUM6</accession>
<protein>
    <submittedName>
        <fullName evidence="4">RNA pseudouridine synthase</fullName>
        <ecNumber evidence="4">5.4.99.-</ecNumber>
    </submittedName>
</protein>
<dbReference type="PANTHER" id="PTHR47683:SF2">
    <property type="entry name" value="RNA-BINDING S4 DOMAIN-CONTAINING PROTEIN"/>
    <property type="match status" value="1"/>
</dbReference>
<dbReference type="PANTHER" id="PTHR47683">
    <property type="entry name" value="PSEUDOURIDINE SYNTHASE FAMILY PROTEIN-RELATED"/>
    <property type="match status" value="1"/>
</dbReference>
<dbReference type="Proteomes" id="UP001224775">
    <property type="component" value="Unassembled WGS sequence"/>
</dbReference>
<dbReference type="GO" id="GO:0003723">
    <property type="term" value="F:RNA binding"/>
    <property type="evidence" value="ECO:0007669"/>
    <property type="project" value="UniProtKB-KW"/>
</dbReference>
<evidence type="ECO:0000313" key="4">
    <source>
        <dbReference type="EMBL" id="KAK1734199.1"/>
    </source>
</evidence>
<dbReference type="AlphaFoldDB" id="A0AAD8XUM6"/>
<reference evidence="4" key="1">
    <citation type="submission" date="2023-06" db="EMBL/GenBank/DDBJ databases">
        <title>Survivors Of The Sea: Transcriptome response of Skeletonema marinoi to long-term dormancy.</title>
        <authorList>
            <person name="Pinder M.I.M."/>
            <person name="Kourtchenko O."/>
            <person name="Robertson E.K."/>
            <person name="Larsson T."/>
            <person name="Maumus F."/>
            <person name="Osuna-Cruz C.M."/>
            <person name="Vancaester E."/>
            <person name="Stenow R."/>
            <person name="Vandepoele K."/>
            <person name="Ploug H."/>
            <person name="Bruchert V."/>
            <person name="Godhe A."/>
            <person name="Topel M."/>
        </authorList>
    </citation>
    <scope>NUCLEOTIDE SEQUENCE</scope>
    <source>
        <strain evidence="4">R05AC</strain>
    </source>
</reference>
<dbReference type="EC" id="5.4.99.-" evidence="4"/>
<name>A0AAD8XUM6_9STRA</name>
<gene>
    <name evidence="4" type="ORF">QTG54_015202</name>
</gene>
<sequence length="387" mass="43524">MPPKNAPRFLDYRQRKLPLDVALSFALPPTIGDNCSARDLILSGRVLVNNITERSCNRLVDRFDDAISIIESEDDTSATMTISFITKPRYYICYKPRGVVCSRRRNEGIDREDSVLISDWLARVFEAAENIIGEDNNNATIKTVGRLDEESEGMLLLTNDGSFSRLLCDPEFGLMKTYRVVVRGSGYNKLITDTVEQSDIQNIGNTNEDCAANEKEVTHELMKKRVSERIESANDTPTVTTDINGKQTMHHFPFETCNVLDVGKLPSQHSSDDSYYALIDLILCEGKRHAVRRICKNAQLRVCYLSRISVEGLNGQYDVVKPESIAEAHSNGFIPGGRHRDVVLNGKLITRSDHKDMSLLHSGHVVELRDCDVDRIFALRTQQELGS</sequence>
<dbReference type="Pfam" id="PF00849">
    <property type="entry name" value="PseudoU_synth_2"/>
    <property type="match status" value="1"/>
</dbReference>
<evidence type="ECO:0000259" key="3">
    <source>
        <dbReference type="Pfam" id="PF00849"/>
    </source>
</evidence>
<dbReference type="GO" id="GO:0009982">
    <property type="term" value="F:pseudouridine synthase activity"/>
    <property type="evidence" value="ECO:0007669"/>
    <property type="project" value="InterPro"/>
</dbReference>
<dbReference type="SUPFAM" id="SSF55120">
    <property type="entry name" value="Pseudouridine synthase"/>
    <property type="match status" value="1"/>
</dbReference>
<dbReference type="InterPro" id="IPR042092">
    <property type="entry name" value="PsdUridine_s_RsuA/RluB/E/F_cat"/>
</dbReference>
<dbReference type="InterPro" id="IPR020094">
    <property type="entry name" value="TruA/RsuA/RluB/E/F_N"/>
</dbReference>
<dbReference type="SUPFAM" id="SSF55174">
    <property type="entry name" value="Alpha-L RNA-binding motif"/>
    <property type="match status" value="1"/>
</dbReference>